<dbReference type="CDD" id="cd06225">
    <property type="entry name" value="HAMP"/>
    <property type="match status" value="1"/>
</dbReference>
<keyword evidence="2" id="KW-1003">Cell membrane</keyword>
<dbReference type="PANTHER" id="PTHR32089:SF112">
    <property type="entry name" value="LYSOZYME-LIKE PROTEIN-RELATED"/>
    <property type="match status" value="1"/>
</dbReference>
<dbReference type="SUPFAM" id="SSF58104">
    <property type="entry name" value="Methyl-accepting chemotaxis protein (MCP) signaling domain"/>
    <property type="match status" value="1"/>
</dbReference>
<feature type="transmembrane region" description="Helical" evidence="8">
    <location>
        <begin position="311"/>
        <end position="333"/>
    </location>
</feature>
<protein>
    <submittedName>
        <fullName evidence="11">Methyl-accepting chemotaxis protein</fullName>
    </submittedName>
</protein>
<dbReference type="InterPro" id="IPR004089">
    <property type="entry name" value="MCPsignal_dom"/>
</dbReference>
<dbReference type="SMART" id="SM00304">
    <property type="entry name" value="HAMP"/>
    <property type="match status" value="1"/>
</dbReference>
<comment type="caution">
    <text evidence="11">The sequence shown here is derived from an EMBL/GenBank/DDBJ whole genome shotgun (WGS) entry which is preliminary data.</text>
</comment>
<dbReference type="PROSITE" id="PS50111">
    <property type="entry name" value="CHEMOTAXIS_TRANSDUC_2"/>
    <property type="match status" value="1"/>
</dbReference>
<keyword evidence="3 8" id="KW-0472">Membrane</keyword>
<dbReference type="CDD" id="cd18774">
    <property type="entry name" value="PDC2_HK_sensor"/>
    <property type="match status" value="1"/>
</dbReference>
<dbReference type="OrthoDB" id="9760371at2"/>
<evidence type="ECO:0000256" key="3">
    <source>
        <dbReference type="ARBA" id="ARBA00023136"/>
    </source>
</evidence>
<feature type="compositionally biased region" description="Basic and acidic residues" evidence="7">
    <location>
        <begin position="691"/>
        <end position="702"/>
    </location>
</feature>
<comment type="subcellular location">
    <subcellularLocation>
        <location evidence="1">Cell membrane</location>
    </subcellularLocation>
</comment>
<dbReference type="SMART" id="SM00283">
    <property type="entry name" value="MA"/>
    <property type="match status" value="1"/>
</dbReference>
<comment type="similarity">
    <text evidence="5">Belongs to the methyl-accepting chemotaxis (MCP) protein family.</text>
</comment>
<organism evidence="11 12">
    <name type="scientific">Cohnella fermenti</name>
    <dbReference type="NCBI Taxonomy" id="2565925"/>
    <lineage>
        <taxon>Bacteria</taxon>
        <taxon>Bacillati</taxon>
        <taxon>Bacillota</taxon>
        <taxon>Bacilli</taxon>
        <taxon>Bacillales</taxon>
        <taxon>Paenibacillaceae</taxon>
        <taxon>Cohnella</taxon>
    </lineage>
</organism>
<dbReference type="GO" id="GO:0005886">
    <property type="term" value="C:plasma membrane"/>
    <property type="evidence" value="ECO:0007669"/>
    <property type="project" value="UniProtKB-SubCell"/>
</dbReference>
<evidence type="ECO:0000256" key="4">
    <source>
        <dbReference type="ARBA" id="ARBA00023224"/>
    </source>
</evidence>
<dbReference type="Pfam" id="PF00672">
    <property type="entry name" value="HAMP"/>
    <property type="match status" value="1"/>
</dbReference>
<dbReference type="Gene3D" id="6.10.340.10">
    <property type="match status" value="1"/>
</dbReference>
<dbReference type="GO" id="GO:0007165">
    <property type="term" value="P:signal transduction"/>
    <property type="evidence" value="ECO:0007669"/>
    <property type="project" value="UniProtKB-KW"/>
</dbReference>
<dbReference type="PANTHER" id="PTHR32089">
    <property type="entry name" value="METHYL-ACCEPTING CHEMOTAXIS PROTEIN MCPB"/>
    <property type="match status" value="1"/>
</dbReference>
<dbReference type="PROSITE" id="PS50885">
    <property type="entry name" value="HAMP"/>
    <property type="match status" value="1"/>
</dbReference>
<keyword evidence="8" id="KW-1133">Transmembrane helix</keyword>
<name>A0A4S4BKS5_9BACL</name>
<feature type="region of interest" description="Disordered" evidence="7">
    <location>
        <begin position="682"/>
        <end position="702"/>
    </location>
</feature>
<evidence type="ECO:0000259" key="9">
    <source>
        <dbReference type="PROSITE" id="PS50111"/>
    </source>
</evidence>
<dbReference type="InterPro" id="IPR003660">
    <property type="entry name" value="HAMP_dom"/>
</dbReference>
<accession>A0A4S4BKS5</accession>
<keyword evidence="4 6" id="KW-0807">Transducer</keyword>
<feature type="transmembrane region" description="Helical" evidence="8">
    <location>
        <begin position="29"/>
        <end position="49"/>
    </location>
</feature>
<evidence type="ECO:0000256" key="6">
    <source>
        <dbReference type="PROSITE-ProRule" id="PRU00284"/>
    </source>
</evidence>
<keyword evidence="12" id="KW-1185">Reference proteome</keyword>
<dbReference type="Proteomes" id="UP000310636">
    <property type="component" value="Unassembled WGS sequence"/>
</dbReference>
<dbReference type="EMBL" id="SSOB01000033">
    <property type="protein sequence ID" value="THF75241.1"/>
    <property type="molecule type" value="Genomic_DNA"/>
</dbReference>
<feature type="domain" description="Methyl-accepting transducer" evidence="9">
    <location>
        <begin position="402"/>
        <end position="638"/>
    </location>
</feature>
<feature type="domain" description="HAMP" evidence="10">
    <location>
        <begin position="331"/>
        <end position="383"/>
    </location>
</feature>
<evidence type="ECO:0000313" key="12">
    <source>
        <dbReference type="Proteomes" id="UP000310636"/>
    </source>
</evidence>
<dbReference type="Gene3D" id="3.30.450.20">
    <property type="entry name" value="PAS domain"/>
    <property type="match status" value="1"/>
</dbReference>
<sequence length="702" mass="75585">MNQWKRVRESIGRTADHRLLRFGTVQTRLTVFFAVLLAITIGITGIVSYRHSSAAISGKIKLYSGQIIEQIGAKIDLDIGHIQYAIEDIASSDNIQSGLADINDTNTSNTRRDSLINKEIAHKLSLLNYVSSIVLDVNGLETLGTYNTLNKQKLKRIVQSTEETSGYRYSLIEDSTSGKFSIAISKRIKSAINGHKLGTIIITIEEKHLMEIYDRIELGPGAELFIMDEQEQVVSSRNKDRLPLAGGPEDAGLTEAVMHKVLNGSVSAFGQSFGERSLISTAPVASTGWTVVSIIPDSFLRMELVRLEQRMLLIGAVCLIVAALVAYFVSLGVSVPSRRLMAAIQRVSEGDLSEVLRDPNRDEMGTISARFNDMVAAIGNLVRRTRESSDRMLVQSRGTAAMAEQFRGDLGEFAASMGQISEGSVRQAAAASEGSNTMVELADRIDRIGDSIEGIQTAAAGIGIACGQSHDTLSVLSDKTAAANAVFGEVHSHIGRWSRDLADVGQVARTIRGIARQTNILAVNARIEASRAGAAGRAFAVVAAEVRRLADETKAAAESIASTVDEVGHRARDVVESASLAARLFGEQEKAVRRTGETFGQISNEADIVIEFVNRIGCAADEMLLSKSHTLQAMEQIASVAGETAHVTATVYATTEAHLRETDKLTAMAQAIKEESVGMSEAISGWGDSGADDRLGRRRGDV</sequence>
<evidence type="ECO:0000256" key="2">
    <source>
        <dbReference type="ARBA" id="ARBA00022475"/>
    </source>
</evidence>
<evidence type="ECO:0000256" key="7">
    <source>
        <dbReference type="SAM" id="MobiDB-lite"/>
    </source>
</evidence>
<dbReference type="AlphaFoldDB" id="A0A4S4BKS5"/>
<evidence type="ECO:0000256" key="8">
    <source>
        <dbReference type="SAM" id="Phobius"/>
    </source>
</evidence>
<dbReference type="Gene3D" id="1.10.287.950">
    <property type="entry name" value="Methyl-accepting chemotaxis protein"/>
    <property type="match status" value="1"/>
</dbReference>
<keyword evidence="8" id="KW-0812">Transmembrane</keyword>
<gene>
    <name evidence="11" type="ORF">E6C55_22495</name>
</gene>
<dbReference type="Pfam" id="PF00015">
    <property type="entry name" value="MCPsignal"/>
    <property type="match status" value="1"/>
</dbReference>
<evidence type="ECO:0000256" key="1">
    <source>
        <dbReference type="ARBA" id="ARBA00004236"/>
    </source>
</evidence>
<evidence type="ECO:0000259" key="10">
    <source>
        <dbReference type="PROSITE" id="PS50885"/>
    </source>
</evidence>
<evidence type="ECO:0000313" key="11">
    <source>
        <dbReference type="EMBL" id="THF75241.1"/>
    </source>
</evidence>
<evidence type="ECO:0000256" key="5">
    <source>
        <dbReference type="ARBA" id="ARBA00029447"/>
    </source>
</evidence>
<dbReference type="RefSeq" id="WP_136372073.1">
    <property type="nucleotide sequence ID" value="NZ_SSOB01000033.1"/>
</dbReference>
<proteinExistence type="inferred from homology"/>
<reference evidence="11 12" key="1">
    <citation type="submission" date="2019-04" db="EMBL/GenBank/DDBJ databases">
        <title>Cohnella sp. nov. isolated from preserved vegetables.</title>
        <authorList>
            <person name="Lin S.-Y."/>
            <person name="Hung M.-H."/>
            <person name="Young C.-C."/>
        </authorList>
    </citation>
    <scope>NUCLEOTIDE SEQUENCE [LARGE SCALE GENOMIC DNA]</scope>
    <source>
        <strain evidence="11 12">CC-MHH1044</strain>
    </source>
</reference>